<accession>A0A485NSZ0</accession>
<protein>
    <submittedName>
        <fullName evidence="2">Uncharacterized protein</fullName>
    </submittedName>
</protein>
<gene>
    <name evidence="2" type="ORF">LYPA_23C001127</name>
</gene>
<evidence type="ECO:0000313" key="2">
    <source>
        <dbReference type="EMBL" id="VFV35178.1"/>
    </source>
</evidence>
<evidence type="ECO:0000313" key="3">
    <source>
        <dbReference type="Proteomes" id="UP000386466"/>
    </source>
</evidence>
<feature type="compositionally biased region" description="Basic and acidic residues" evidence="1">
    <location>
        <begin position="114"/>
        <end position="123"/>
    </location>
</feature>
<feature type="region of interest" description="Disordered" evidence="1">
    <location>
        <begin position="100"/>
        <end position="123"/>
    </location>
</feature>
<dbReference type="EMBL" id="CAAGRJ010020876">
    <property type="protein sequence ID" value="VFV35178.1"/>
    <property type="molecule type" value="Genomic_DNA"/>
</dbReference>
<proteinExistence type="predicted"/>
<name>A0A485NSZ0_LYNPA</name>
<dbReference type="Proteomes" id="UP000386466">
    <property type="component" value="Unassembled WGS sequence"/>
</dbReference>
<dbReference type="AlphaFoldDB" id="A0A485NSZ0"/>
<feature type="region of interest" description="Disordered" evidence="1">
    <location>
        <begin position="1"/>
        <end position="33"/>
    </location>
</feature>
<sequence>MGVPKILQSPRGQTPDPRKPQPHPLLKPDTRTSRALLPEVDLIQSTTDVSAHFVMPPARFRADPAGQLDTDPTYLACPAKSRQATTMATMQLASRPGLYCARPEHQPDPTRPGRANEARSKRSEKACVGWVGKFMD</sequence>
<reference evidence="2 3" key="1">
    <citation type="submission" date="2019-01" db="EMBL/GenBank/DDBJ databases">
        <authorList>
            <person name="Alioto T."/>
            <person name="Alioto T."/>
        </authorList>
    </citation>
    <scope>NUCLEOTIDE SEQUENCE [LARGE SCALE GENOMIC DNA]</scope>
</reference>
<evidence type="ECO:0000256" key="1">
    <source>
        <dbReference type="SAM" id="MobiDB-lite"/>
    </source>
</evidence>
<keyword evidence="3" id="KW-1185">Reference proteome</keyword>
<organism evidence="2 3">
    <name type="scientific">Lynx pardinus</name>
    <name type="common">Iberian lynx</name>
    <name type="synonym">Felis pardina</name>
    <dbReference type="NCBI Taxonomy" id="191816"/>
    <lineage>
        <taxon>Eukaryota</taxon>
        <taxon>Metazoa</taxon>
        <taxon>Chordata</taxon>
        <taxon>Craniata</taxon>
        <taxon>Vertebrata</taxon>
        <taxon>Euteleostomi</taxon>
        <taxon>Mammalia</taxon>
        <taxon>Eutheria</taxon>
        <taxon>Laurasiatheria</taxon>
        <taxon>Carnivora</taxon>
        <taxon>Feliformia</taxon>
        <taxon>Felidae</taxon>
        <taxon>Felinae</taxon>
        <taxon>Lynx</taxon>
    </lineage>
</organism>